<organism evidence="3 4">
    <name type="scientific">Azospirillum brasilense</name>
    <dbReference type="NCBI Taxonomy" id="192"/>
    <lineage>
        <taxon>Bacteria</taxon>
        <taxon>Pseudomonadati</taxon>
        <taxon>Pseudomonadota</taxon>
        <taxon>Alphaproteobacteria</taxon>
        <taxon>Rhodospirillales</taxon>
        <taxon>Azospirillaceae</taxon>
        <taxon>Azospirillum</taxon>
    </lineage>
</organism>
<accession>A0ABU4P3L4</accession>
<dbReference type="RefSeq" id="WP_035677909.1">
    <property type="nucleotide sequence ID" value="NZ_CP012915.1"/>
</dbReference>
<dbReference type="PIRSF" id="PIRSF009414">
    <property type="entry name" value="LuxC"/>
    <property type="match status" value="1"/>
</dbReference>
<dbReference type="EMBL" id="JAWXYC010000003">
    <property type="protein sequence ID" value="MDX5951859.1"/>
    <property type="molecule type" value="Genomic_DNA"/>
</dbReference>
<proteinExistence type="inferred from homology"/>
<keyword evidence="2" id="KW-0560">Oxidoreductase</keyword>
<evidence type="ECO:0000256" key="1">
    <source>
        <dbReference type="ARBA" id="ARBA00022857"/>
    </source>
</evidence>
<gene>
    <name evidence="3" type="ORF">SIM66_11735</name>
</gene>
<name>A0ABU4P3L4_AZOBR</name>
<dbReference type="CDD" id="cd07080">
    <property type="entry name" value="ALDH_Acyl-CoA-Red_LuxC"/>
    <property type="match status" value="1"/>
</dbReference>
<keyword evidence="1 2" id="KW-0521">NADP</keyword>
<dbReference type="Pfam" id="PF05893">
    <property type="entry name" value="LuxC"/>
    <property type="match status" value="1"/>
</dbReference>
<dbReference type="EC" id="1.2.1.50" evidence="2"/>
<comment type="catalytic activity">
    <reaction evidence="2">
        <text>a long-chain fatty aldehyde + NADP(+) + CoA = a long-chain fatty acyl-CoA + NADPH + H(+)</text>
        <dbReference type="Rhea" id="RHEA:15437"/>
        <dbReference type="ChEBI" id="CHEBI:15378"/>
        <dbReference type="ChEBI" id="CHEBI:17176"/>
        <dbReference type="ChEBI" id="CHEBI:57287"/>
        <dbReference type="ChEBI" id="CHEBI:57783"/>
        <dbReference type="ChEBI" id="CHEBI:58349"/>
        <dbReference type="ChEBI" id="CHEBI:83139"/>
        <dbReference type="EC" id="1.2.1.50"/>
    </reaction>
</comment>
<reference evidence="3 4" key="1">
    <citation type="submission" date="2023-11" db="EMBL/GenBank/DDBJ databases">
        <title>MicrobeMod: A computational toolkit for identifying prokaryotic methylation and restriction-modification with nanopore sequencing.</title>
        <authorList>
            <person name="Crits-Christoph A."/>
            <person name="Kang S.C."/>
            <person name="Lee H."/>
            <person name="Ostrov N."/>
        </authorList>
    </citation>
    <scope>NUCLEOTIDE SEQUENCE [LARGE SCALE GENOMIC DNA]</scope>
    <source>
        <strain evidence="3 4">ATCC 29145</strain>
    </source>
</reference>
<dbReference type="GeneID" id="56449293"/>
<evidence type="ECO:0000256" key="2">
    <source>
        <dbReference type="PIRNR" id="PIRNR009414"/>
    </source>
</evidence>
<evidence type="ECO:0000313" key="3">
    <source>
        <dbReference type="EMBL" id="MDX5951859.1"/>
    </source>
</evidence>
<keyword evidence="4" id="KW-1185">Reference proteome</keyword>
<evidence type="ECO:0000313" key="4">
    <source>
        <dbReference type="Proteomes" id="UP001277471"/>
    </source>
</evidence>
<dbReference type="Proteomes" id="UP001277471">
    <property type="component" value="Unassembled WGS sequence"/>
</dbReference>
<sequence>MAVGLMERAGHLPGLPADAVEWRTLTFRRGAETLDVAVPVLSEAQIAELAARVRTNVRTYLQSRTVAEIAAAIDRAVARLLDRDDPWRQKAERLLPLVTGYDAEMVRLGLTGYLKTFRGPELRKFVAEDFANPAVLDDFQPMPKGGFARAFGPELLLHVWAGNVPGLPLWSLISGLLVKAGTVGKLPSAEPLFAGWFAQILAEIDPQLADCIAIVWWKGGDEAAERAWLGRADTVVAYGGNDALEAIRARVPITARFLPYGHKISFGMVARSALDAGKAGPAARQAAYDVARYDQQGCYSPQTFFVERGGRVSPREFAGYLAHELDALGSKFPRRPLSMGEAGSVASWRNAEETKGFADPSRALLGDPAGSWAVAYTDAADGLSPCGLNRTVTVVAVDRLADAVPGLAPYRAFLQTVGIAAAPEELFALAGALGAVGVTRLCALGRMTAPEAGWHHDGRFNLLDLVTMTEIEGSAERAADTFAPYTD</sequence>
<protein>
    <recommendedName>
        <fullName evidence="2">Acyl-CoA reductase</fullName>
        <ecNumber evidence="2">1.2.1.50</ecNumber>
    </recommendedName>
</protein>
<comment type="similarity">
    <text evidence="2">Belongs to the LuxC family.</text>
</comment>
<dbReference type="InterPro" id="IPR008670">
    <property type="entry name" value="CoA_reduct_LuxC"/>
</dbReference>
<comment type="caution">
    <text evidence="3">The sequence shown here is derived from an EMBL/GenBank/DDBJ whole genome shotgun (WGS) entry which is preliminary data.</text>
</comment>